<dbReference type="PANTHER" id="PTHR30146">
    <property type="entry name" value="LACI-RELATED TRANSCRIPTIONAL REPRESSOR"/>
    <property type="match status" value="1"/>
</dbReference>
<dbReference type="STRING" id="697329.Rumal_0482"/>
<evidence type="ECO:0000256" key="1">
    <source>
        <dbReference type="ARBA" id="ARBA00023015"/>
    </source>
</evidence>
<organism evidence="5 6">
    <name type="scientific">Ruminococcus albus (strain ATCC 27210 / DSM 20455 / JCM 14654 / NCDO 2250 / 7)</name>
    <dbReference type="NCBI Taxonomy" id="697329"/>
    <lineage>
        <taxon>Bacteria</taxon>
        <taxon>Bacillati</taxon>
        <taxon>Bacillota</taxon>
        <taxon>Clostridia</taxon>
        <taxon>Eubacteriales</taxon>
        <taxon>Oscillospiraceae</taxon>
        <taxon>Ruminococcus</taxon>
    </lineage>
</organism>
<dbReference type="GO" id="GO:0003700">
    <property type="term" value="F:DNA-binding transcription factor activity"/>
    <property type="evidence" value="ECO:0007669"/>
    <property type="project" value="InterPro"/>
</dbReference>
<dbReference type="AlphaFoldDB" id="E6UFE9"/>
<keyword evidence="2" id="KW-0238">DNA-binding</keyword>
<dbReference type="PROSITE" id="PS01124">
    <property type="entry name" value="HTH_ARAC_FAMILY_2"/>
    <property type="match status" value="1"/>
</dbReference>
<accession>E6UFE9</accession>
<gene>
    <name evidence="5" type="ordered locus">Rumal_0482</name>
</gene>
<feature type="domain" description="HTH araC/xylS-type" evidence="4">
    <location>
        <begin position="614"/>
        <end position="712"/>
    </location>
</feature>
<dbReference type="RefSeq" id="WP_013497227.1">
    <property type="nucleotide sequence ID" value="NC_014833.1"/>
</dbReference>
<dbReference type="CDD" id="cd06267">
    <property type="entry name" value="PBP1_LacI_sugar_binding-like"/>
    <property type="match status" value="1"/>
</dbReference>
<dbReference type="KEGG" id="ral:Rumal_0482"/>
<dbReference type="InterPro" id="IPR046335">
    <property type="entry name" value="LacI/GalR-like_sensor"/>
</dbReference>
<evidence type="ECO:0000313" key="5">
    <source>
        <dbReference type="EMBL" id="ADU21035.1"/>
    </source>
</evidence>
<dbReference type="SMART" id="SM00342">
    <property type="entry name" value="HTH_ARAC"/>
    <property type="match status" value="1"/>
</dbReference>
<dbReference type="InterPro" id="IPR018060">
    <property type="entry name" value="HTH_AraC"/>
</dbReference>
<dbReference type="InterPro" id="IPR028082">
    <property type="entry name" value="Peripla_BP_I"/>
</dbReference>
<dbReference type="Gene3D" id="1.10.10.60">
    <property type="entry name" value="Homeodomain-like"/>
    <property type="match status" value="1"/>
</dbReference>
<dbReference type="GO" id="GO:0000976">
    <property type="term" value="F:transcription cis-regulatory region binding"/>
    <property type="evidence" value="ECO:0007669"/>
    <property type="project" value="TreeGrafter"/>
</dbReference>
<keyword evidence="1" id="KW-0805">Transcription regulation</keyword>
<name>E6UFE9_RUMA7</name>
<dbReference type="Proteomes" id="UP000006919">
    <property type="component" value="Chromosome"/>
</dbReference>
<dbReference type="HOGENOM" id="CLU_020864_0_0_9"/>
<dbReference type="Gene3D" id="3.40.50.2300">
    <property type="match status" value="2"/>
</dbReference>
<keyword evidence="3" id="KW-0804">Transcription</keyword>
<dbReference type="SUPFAM" id="SSF53822">
    <property type="entry name" value="Periplasmic binding protein-like I"/>
    <property type="match status" value="1"/>
</dbReference>
<dbReference type="eggNOG" id="COG1609">
    <property type="taxonomic scope" value="Bacteria"/>
</dbReference>
<protein>
    <submittedName>
        <fullName evidence="5">Periplasmic binding protein/LacI transcriptional regulator</fullName>
    </submittedName>
</protein>
<dbReference type="EMBL" id="CP002403">
    <property type="protein sequence ID" value="ADU21035.1"/>
    <property type="molecule type" value="Genomic_DNA"/>
</dbReference>
<dbReference type="Pfam" id="PF13377">
    <property type="entry name" value="Peripla_BP_3"/>
    <property type="match status" value="1"/>
</dbReference>
<dbReference type="InterPro" id="IPR009057">
    <property type="entry name" value="Homeodomain-like_sf"/>
</dbReference>
<reference evidence="5 6" key="1">
    <citation type="journal article" date="2011" name="J. Bacteriol.">
        <title>Complete genome of the cellulolytic ruminal bacterium Ruminococcus albus 7.</title>
        <authorList>
            <person name="Suen G."/>
            <person name="Stevenson D.M."/>
            <person name="Bruce D.C."/>
            <person name="Chertkov O."/>
            <person name="Copeland A."/>
            <person name="Cheng J.F."/>
            <person name="Detter C."/>
            <person name="Detter J.C."/>
            <person name="Goodwin L.A."/>
            <person name="Han C.S."/>
            <person name="Hauser L.J."/>
            <person name="Ivanova N.N."/>
            <person name="Kyrpides N.C."/>
            <person name="Land M.L."/>
            <person name="Lapidus A."/>
            <person name="Lucas S."/>
            <person name="Ovchinnikova G."/>
            <person name="Pitluck S."/>
            <person name="Tapia R."/>
            <person name="Woyke T."/>
            <person name="Boyum J."/>
            <person name="Mead D."/>
            <person name="Weimer P.J."/>
        </authorList>
    </citation>
    <scope>NUCLEOTIDE SEQUENCE [LARGE SCALE GENOMIC DNA]</scope>
    <source>
        <strain evidence="6">ATCC 27210 / DSM 20455 / JCM 14654 / NCDO 2250 / 7</strain>
    </source>
</reference>
<evidence type="ECO:0000259" key="4">
    <source>
        <dbReference type="PROSITE" id="PS01124"/>
    </source>
</evidence>
<dbReference type="Pfam" id="PF12833">
    <property type="entry name" value="HTH_18"/>
    <property type="match status" value="1"/>
</dbReference>
<dbReference type="SUPFAM" id="SSF46689">
    <property type="entry name" value="Homeodomain-like"/>
    <property type="match status" value="1"/>
</dbReference>
<dbReference type="OrthoDB" id="249627at2"/>
<sequence>MKKRKLFGVIAAAAADTEQREVIKGIIEKTREMDIDVAVISNIYNPMEWASMLKTENLIYDLVHSDEYDGIILISESVIYPDVQKKMLEELQNKSAPVITIGALPEGFSLPTFTCINTDDVNDFKDICDHLTDVHGFTDIHILTGYSELELSHKRVEGYRRSLEEHGIPYDENKVFYGNFWNNSGYDHAMRYISGELPYPQALICGNDYMAYGLLDCFLEHNIDITKKMAVTGYEYIRERYCHVPILTTYQRNRKALGIKAVEMLCKGADNITHDDFEPPKGNIISGDTCPCGAKTEDIRYDIRTARKKDIYDRLDLYSLLEHKLIECRSVDKFVETCREEKFRIKNADRLYMCLYENWYEGTGNSSNMVCYDLIDNTEPFMFNKYNISAVFGNEAASYYFCPLFFADRELGYIVLRFKGNDSFRHIFRCWLKTIANGLEFLRMKNDIRFYLQCQDISEERDTLTGMLNENGLKKAYRNTEKDGLSFVAIRIAPGICNCGVGHKEHIDAVLDAAEAVRQFSDGQICSRINEDTFVCLIRDMTDNTDLLAVQLSALLQHNTSYIKKYGLDSFVCTAVPCEDNDYLTTKEKCFARMTEMTDVYSARRTDPHYKKLNALRTMIYSTPQITFDQREIYSHFNGSDGYLRTIFRKCYGFTLHDDCTNARISAARYLITMSKLSNSEIAEKCGYNDPKYFMRQFSGITGYTVPRYRLLFSRSAEE</sequence>
<evidence type="ECO:0000256" key="3">
    <source>
        <dbReference type="ARBA" id="ARBA00023163"/>
    </source>
</evidence>
<dbReference type="eggNOG" id="COG2207">
    <property type="taxonomic scope" value="Bacteria"/>
</dbReference>
<evidence type="ECO:0000313" key="6">
    <source>
        <dbReference type="Proteomes" id="UP000006919"/>
    </source>
</evidence>
<dbReference type="PANTHER" id="PTHR30146:SF24">
    <property type="entry name" value="XYLOSE OPERON REGULATORY PROTEIN"/>
    <property type="match status" value="1"/>
</dbReference>
<evidence type="ECO:0000256" key="2">
    <source>
        <dbReference type="ARBA" id="ARBA00023125"/>
    </source>
</evidence>
<proteinExistence type="predicted"/>